<organism evidence="2 3">
    <name type="scientific">Pontivivens insulae</name>
    <dbReference type="NCBI Taxonomy" id="1639689"/>
    <lineage>
        <taxon>Bacteria</taxon>
        <taxon>Pseudomonadati</taxon>
        <taxon>Pseudomonadota</taxon>
        <taxon>Alphaproteobacteria</taxon>
        <taxon>Rhodobacterales</taxon>
        <taxon>Paracoccaceae</taxon>
        <taxon>Pontivivens</taxon>
    </lineage>
</organism>
<reference evidence="2 3" key="1">
    <citation type="submission" date="2018-03" db="EMBL/GenBank/DDBJ databases">
        <authorList>
            <person name="Keele B.F."/>
        </authorList>
    </citation>
    <scope>NUCLEOTIDE SEQUENCE [LARGE SCALE GENOMIC DNA]</scope>
    <source>
        <strain evidence="2 3">CeCT 8812</strain>
    </source>
</reference>
<dbReference type="AlphaFoldDB" id="A0A2R8A6E6"/>
<gene>
    <name evidence="2" type="ORF">POI8812_00090</name>
</gene>
<name>A0A2R8A6E6_9RHOB</name>
<feature type="coiled-coil region" evidence="1">
    <location>
        <begin position="42"/>
        <end position="108"/>
    </location>
</feature>
<evidence type="ECO:0000256" key="1">
    <source>
        <dbReference type="SAM" id="Coils"/>
    </source>
</evidence>
<protein>
    <submittedName>
        <fullName evidence="2">Uncharacterized protein</fullName>
    </submittedName>
</protein>
<proteinExistence type="predicted"/>
<keyword evidence="3" id="KW-1185">Reference proteome</keyword>
<dbReference type="RefSeq" id="WP_108780572.1">
    <property type="nucleotide sequence ID" value="NZ_OMKW01000001.1"/>
</dbReference>
<dbReference type="EMBL" id="OMKW01000001">
    <property type="protein sequence ID" value="SPF27795.1"/>
    <property type="molecule type" value="Genomic_DNA"/>
</dbReference>
<evidence type="ECO:0000313" key="3">
    <source>
        <dbReference type="Proteomes" id="UP000244932"/>
    </source>
</evidence>
<dbReference type="OrthoDB" id="7870250at2"/>
<accession>A0A2R8A6E6</accession>
<sequence>MTRSELMLIMALALFGAFCLGWLCRWIFGAMARAGTNNVATLHTMNTQIEQAEAAHSDLAAQLAETDSRLTARLREKEAELEATMDGLRQARQNALDWQAAYQDLEARQAAAGSEQQG</sequence>
<evidence type="ECO:0000313" key="2">
    <source>
        <dbReference type="EMBL" id="SPF27795.1"/>
    </source>
</evidence>
<dbReference type="Proteomes" id="UP000244932">
    <property type="component" value="Unassembled WGS sequence"/>
</dbReference>
<keyword evidence="1" id="KW-0175">Coiled coil</keyword>